<accession>Q6CP73</accession>
<keyword evidence="2" id="KW-1185">Reference proteome</keyword>
<dbReference type="HOGENOM" id="CLU_1421618_0_0_1"/>
<reference evidence="1 2" key="1">
    <citation type="journal article" date="2004" name="Nature">
        <title>Genome evolution in yeasts.</title>
        <authorList>
            <consortium name="Genolevures"/>
            <person name="Dujon B."/>
            <person name="Sherman D."/>
            <person name="Fischer G."/>
            <person name="Durrens P."/>
            <person name="Casaregola S."/>
            <person name="Lafontaine I."/>
            <person name="de Montigny J."/>
            <person name="Marck C."/>
            <person name="Neuveglise C."/>
            <person name="Talla E."/>
            <person name="Goffard N."/>
            <person name="Frangeul L."/>
            <person name="Aigle M."/>
            <person name="Anthouard V."/>
            <person name="Babour A."/>
            <person name="Barbe V."/>
            <person name="Barnay S."/>
            <person name="Blanchin S."/>
            <person name="Beckerich J.M."/>
            <person name="Beyne E."/>
            <person name="Bleykasten C."/>
            <person name="Boisrame A."/>
            <person name="Boyer J."/>
            <person name="Cattolico L."/>
            <person name="Confanioleri F."/>
            <person name="de Daruvar A."/>
            <person name="Despons L."/>
            <person name="Fabre E."/>
            <person name="Fairhead C."/>
            <person name="Ferry-Dumazet H."/>
            <person name="Groppi A."/>
            <person name="Hantraye F."/>
            <person name="Hennequin C."/>
            <person name="Jauniaux N."/>
            <person name="Joyet P."/>
            <person name="Kachouri R."/>
            <person name="Kerrest A."/>
            <person name="Koszul R."/>
            <person name="Lemaire M."/>
            <person name="Lesur I."/>
            <person name="Ma L."/>
            <person name="Muller H."/>
            <person name="Nicaud J.M."/>
            <person name="Nikolski M."/>
            <person name="Oztas S."/>
            <person name="Ozier-Kalogeropoulos O."/>
            <person name="Pellenz S."/>
            <person name="Potier S."/>
            <person name="Richard G.F."/>
            <person name="Straub M.L."/>
            <person name="Suleau A."/>
            <person name="Swennene D."/>
            <person name="Tekaia F."/>
            <person name="Wesolowski-Louvel M."/>
            <person name="Westhof E."/>
            <person name="Wirth B."/>
            <person name="Zeniou-Meyer M."/>
            <person name="Zivanovic I."/>
            <person name="Bolotin-Fukuhara M."/>
            <person name="Thierry A."/>
            <person name="Bouchier C."/>
            <person name="Caudron B."/>
            <person name="Scarpelli C."/>
            <person name="Gaillardin C."/>
            <person name="Weissenbach J."/>
            <person name="Wincker P."/>
            <person name="Souciet J.L."/>
        </authorList>
    </citation>
    <scope>NUCLEOTIDE SEQUENCE [LARGE SCALE GENOMIC DNA]</scope>
    <source>
        <strain evidence="2">ATCC 8585 / CBS 2359 / DSM 70799 / NBRC 1267 / NRRL Y-1140 / WM37</strain>
    </source>
</reference>
<dbReference type="eggNOG" id="ENOG502SEHH">
    <property type="taxonomic scope" value="Eukaryota"/>
</dbReference>
<gene>
    <name evidence="1" type="ORF">KLLA0_E07041g</name>
</gene>
<organism evidence="1 2">
    <name type="scientific">Kluyveromyces lactis (strain ATCC 8585 / CBS 2359 / DSM 70799 / NBRC 1267 / NRRL Y-1140 / WM37)</name>
    <name type="common">Yeast</name>
    <name type="synonym">Candida sphaerica</name>
    <dbReference type="NCBI Taxonomy" id="284590"/>
    <lineage>
        <taxon>Eukaryota</taxon>
        <taxon>Fungi</taxon>
        <taxon>Dikarya</taxon>
        <taxon>Ascomycota</taxon>
        <taxon>Saccharomycotina</taxon>
        <taxon>Saccharomycetes</taxon>
        <taxon>Saccharomycetales</taxon>
        <taxon>Saccharomycetaceae</taxon>
        <taxon>Kluyveromyces</taxon>
    </lineage>
</organism>
<dbReference type="InParanoid" id="Q6CP73"/>
<protein>
    <submittedName>
        <fullName evidence="1">KLLA0E07041p</fullName>
    </submittedName>
</protein>
<proteinExistence type="predicted"/>
<dbReference type="EMBL" id="CR382125">
    <property type="protein sequence ID" value="CAG99353.1"/>
    <property type="molecule type" value="Genomic_DNA"/>
</dbReference>
<sequence length="191" mass="22808">MIFRISLPISKTLMTYNYTATSNDSKCRSNENKTENQIPVNTEETGLKTKQKQHYNHLQEYENYCYKKKPASYYLWSKSYRVRHKPLRLDRFPKNELKKIRCGIFIGHQDHRCAYCPFHGIKHGYTLQPTLNCICRFKSVAPSPLKHDITKYMIMKRHPVFDNKHVYWNTGSKQIDRIINHMCMNSTNKRN</sequence>
<dbReference type="Proteomes" id="UP000000598">
    <property type="component" value="Chromosome E"/>
</dbReference>
<name>Q6CP73_KLULA</name>
<evidence type="ECO:0000313" key="1">
    <source>
        <dbReference type="EMBL" id="CAG99353.1"/>
    </source>
</evidence>
<dbReference type="AlphaFoldDB" id="Q6CP73"/>
<dbReference type="KEGG" id="kla:KLLA0_E07041g"/>
<evidence type="ECO:0000313" key="2">
    <source>
        <dbReference type="Proteomes" id="UP000000598"/>
    </source>
</evidence>
<dbReference type="PaxDb" id="284590-Q6CP73"/>